<reference evidence="11" key="1">
    <citation type="submission" date="2018-08" db="EMBL/GenBank/DDBJ databases">
        <authorList>
            <person name="Cornetti L."/>
        </authorList>
    </citation>
    <scope>NUCLEOTIDE SEQUENCE</scope>
    <source>
        <strain evidence="11">OM-SAIQ-clone2</strain>
    </source>
</reference>
<gene>
    <name evidence="11" type="primary">EOG090X0GNX</name>
</gene>
<dbReference type="PIRSF" id="PIRSF017207">
    <property type="entry name" value="UCP017207_TM-p85"/>
    <property type="match status" value="1"/>
</dbReference>
<evidence type="ECO:0000256" key="3">
    <source>
        <dbReference type="ARBA" id="ARBA00011276"/>
    </source>
</evidence>
<keyword evidence="7 10" id="KW-1133">Transmembrane helix</keyword>
<feature type="transmembrane region" description="Helical" evidence="10">
    <location>
        <begin position="120"/>
        <end position="140"/>
    </location>
</feature>
<comment type="subunit">
    <text evidence="3">Component of the ER membrane protein complex (EMC).</text>
</comment>
<keyword evidence="5 10" id="KW-0812">Transmembrane</keyword>
<evidence type="ECO:0000256" key="9">
    <source>
        <dbReference type="PIRNR" id="PIRNR017207"/>
    </source>
</evidence>
<evidence type="ECO:0000256" key="7">
    <source>
        <dbReference type="ARBA" id="ARBA00022989"/>
    </source>
</evidence>
<dbReference type="Pfam" id="PF06417">
    <property type="entry name" value="EMC4"/>
    <property type="match status" value="1"/>
</dbReference>
<comment type="similarity">
    <text evidence="2 9">Belongs to the EMC4 family.</text>
</comment>
<keyword evidence="8 9" id="KW-0472">Membrane</keyword>
<sequence length="175" mass="19376">MASASGSNRNISKKFKWSIDLSNRNKSSCELASPPGYLPSIATTVAESTKESDSSLLIKRSWDVALQPLKQVPMNLFMMYMVGSSISIFPIMMVGMMFVRPFRALFSMNQTFKMLEGTQAFGQILVYILGQLVGLGLALYKCQSMGLLPTHSSDWLAFIDPQQRIEYSGGGQILL</sequence>
<dbReference type="GO" id="GO:0005789">
    <property type="term" value="C:endoplasmic reticulum membrane"/>
    <property type="evidence" value="ECO:0007669"/>
    <property type="project" value="UniProtKB-SubCell"/>
</dbReference>
<evidence type="ECO:0000313" key="11">
    <source>
        <dbReference type="EMBL" id="SVE73269.1"/>
    </source>
</evidence>
<comment type="subcellular location">
    <subcellularLocation>
        <location evidence="1">Endoplasmic reticulum membrane</location>
        <topology evidence="1">Multi-pass membrane protein</topology>
    </subcellularLocation>
</comment>
<evidence type="ECO:0000256" key="5">
    <source>
        <dbReference type="ARBA" id="ARBA00022692"/>
    </source>
</evidence>
<dbReference type="EMBL" id="LR003650">
    <property type="protein sequence ID" value="SVE73269.1"/>
    <property type="molecule type" value="mRNA"/>
</dbReference>
<dbReference type="InterPro" id="IPR009445">
    <property type="entry name" value="TMEM85/Emc4"/>
</dbReference>
<dbReference type="AlphaFoldDB" id="A0A4Y7M0P0"/>
<organism evidence="11">
    <name type="scientific">Ceriodaphnia reticulata</name>
    <dbReference type="NCBI Taxonomy" id="302197"/>
    <lineage>
        <taxon>Eukaryota</taxon>
        <taxon>Metazoa</taxon>
        <taxon>Ecdysozoa</taxon>
        <taxon>Arthropoda</taxon>
        <taxon>Crustacea</taxon>
        <taxon>Branchiopoda</taxon>
        <taxon>Diplostraca</taxon>
        <taxon>Cladocera</taxon>
        <taxon>Anomopoda</taxon>
        <taxon>Daphniidae</taxon>
        <taxon>Ceriodaphnia</taxon>
    </lineage>
</organism>
<accession>A0A4Y7M0P0</accession>
<feature type="transmembrane region" description="Helical" evidence="10">
    <location>
        <begin position="77"/>
        <end position="99"/>
    </location>
</feature>
<keyword evidence="6" id="KW-0256">Endoplasmic reticulum</keyword>
<name>A0A4Y7M0P0_9CRUS</name>
<proteinExistence type="evidence at transcript level"/>
<evidence type="ECO:0000256" key="1">
    <source>
        <dbReference type="ARBA" id="ARBA00004477"/>
    </source>
</evidence>
<evidence type="ECO:0000256" key="6">
    <source>
        <dbReference type="ARBA" id="ARBA00022824"/>
    </source>
</evidence>
<protein>
    <recommendedName>
        <fullName evidence="4 9">ER membrane protein complex subunit 4</fullName>
    </recommendedName>
</protein>
<evidence type="ECO:0000256" key="4">
    <source>
        <dbReference type="ARBA" id="ARBA00020820"/>
    </source>
</evidence>
<evidence type="ECO:0000256" key="2">
    <source>
        <dbReference type="ARBA" id="ARBA00007715"/>
    </source>
</evidence>
<dbReference type="PANTHER" id="PTHR19315">
    <property type="entry name" value="ER MEMBRANE PROTEIN COMPLEX SUBUNIT 4"/>
    <property type="match status" value="1"/>
</dbReference>
<evidence type="ECO:0000256" key="8">
    <source>
        <dbReference type="ARBA" id="ARBA00023136"/>
    </source>
</evidence>
<evidence type="ECO:0000256" key="10">
    <source>
        <dbReference type="SAM" id="Phobius"/>
    </source>
</evidence>